<dbReference type="GO" id="GO:0043495">
    <property type="term" value="F:protein-membrane adaptor activity"/>
    <property type="evidence" value="ECO:0007669"/>
    <property type="project" value="TreeGrafter"/>
</dbReference>
<dbReference type="PANTHER" id="PTHR14191">
    <property type="entry name" value="PDZ DOMAIN CONTAINING PROTEIN"/>
    <property type="match status" value="1"/>
</dbReference>
<reference evidence="5" key="1">
    <citation type="submission" date="2025-08" db="UniProtKB">
        <authorList>
            <consortium name="Ensembl"/>
        </authorList>
    </citation>
    <scope>IDENTIFICATION</scope>
</reference>
<dbReference type="Proteomes" id="UP000005207">
    <property type="component" value="Unplaced"/>
</dbReference>
<name>A0A669DAP0_ORENI</name>
<dbReference type="SUPFAM" id="SSF50156">
    <property type="entry name" value="PDZ domain-like"/>
    <property type="match status" value="4"/>
</dbReference>
<evidence type="ECO:0000256" key="2">
    <source>
        <dbReference type="ARBA" id="ARBA00038110"/>
    </source>
</evidence>
<feature type="region of interest" description="Disordered" evidence="3">
    <location>
        <begin position="574"/>
        <end position="603"/>
    </location>
</feature>
<dbReference type="GeneTree" id="ENSGT00950000182849"/>
<feature type="compositionally biased region" description="Low complexity" evidence="3">
    <location>
        <begin position="747"/>
        <end position="756"/>
    </location>
</feature>
<feature type="domain" description="PDZ" evidence="4">
    <location>
        <begin position="365"/>
        <end position="445"/>
    </location>
</feature>
<feature type="domain" description="PDZ" evidence="4">
    <location>
        <begin position="608"/>
        <end position="688"/>
    </location>
</feature>
<dbReference type="InParanoid" id="A0A669DAP0"/>
<organism evidence="5 6">
    <name type="scientific">Oreochromis niloticus</name>
    <name type="common">Nile tilapia</name>
    <name type="synonym">Tilapia nilotica</name>
    <dbReference type="NCBI Taxonomy" id="8128"/>
    <lineage>
        <taxon>Eukaryota</taxon>
        <taxon>Metazoa</taxon>
        <taxon>Chordata</taxon>
        <taxon>Craniata</taxon>
        <taxon>Vertebrata</taxon>
        <taxon>Euteleostomi</taxon>
        <taxon>Actinopterygii</taxon>
        <taxon>Neopterygii</taxon>
        <taxon>Teleostei</taxon>
        <taxon>Neoteleostei</taxon>
        <taxon>Acanthomorphata</taxon>
        <taxon>Ovalentaria</taxon>
        <taxon>Cichlomorphae</taxon>
        <taxon>Cichliformes</taxon>
        <taxon>Cichlidae</taxon>
        <taxon>African cichlids</taxon>
        <taxon>Pseudocrenilabrinae</taxon>
        <taxon>Oreochromini</taxon>
        <taxon>Oreochromis</taxon>
    </lineage>
</organism>
<dbReference type="PANTHER" id="PTHR14191:SF6">
    <property type="entry name" value="NA(+)_H(+) EXCHANGE REGULATORY COFACTOR NHE-RF3-RELATED"/>
    <property type="match status" value="1"/>
</dbReference>
<dbReference type="InterPro" id="IPR051067">
    <property type="entry name" value="NHER"/>
</dbReference>
<dbReference type="FunCoup" id="A0A669DAP0">
    <property type="interactions" value="756"/>
</dbReference>
<keyword evidence="6" id="KW-1185">Reference proteome</keyword>
<dbReference type="GO" id="GO:0005102">
    <property type="term" value="F:signaling receptor binding"/>
    <property type="evidence" value="ECO:0007669"/>
    <property type="project" value="TreeGrafter"/>
</dbReference>
<sequence length="762" mass="85598">MTRGAWMRRQHDEGLKYWFAPRENEKPFTESERAQRWRLSLASLLFITVLLSDHLWFCAEAKLTRTRDKRSGEGLAITDMGEYPNYRHHIQTSPDPQRLAREQDVIFLGNSTKPLWRMDTCHPDSLSKDCFTFTDAETVCRGLSGRGENGTQLAYVNLSDLYLSFCNSYSLLDLFYGFTSLDDMNCTLDMATGVDVLGCSECVQAYQRLDQEAEDRYHEFELLVQKYETDAYSVRTCMEECKDMAGYKPRVITLSKKPKQTFGFYLRVENGEEGHLIRCLEMGGPAELAGMKDGDRILRVNGTFVDERSHSEVVDLVKNSGTSVTFHILDESSYKQAKAQGVNLSSPGSKPVANGVEKHRPKPKLCYLVKSSSSFGFSIRSVEGEHGLFMTEVTPGGTAERAGVRLNDRLVEINGENVENITHDGAVDKIRRAGSHIMFLLVDKETDKFYQKTHAKIGSWLATTKYLPREPRIINITKGSDGYGFTLREEPSQAGHFIRDIERGSSAEKAHLKEKDRLVAVDGRDVESCSHEEVVDRIKQSGNKCCLLVVDKDTDQVYKLGKVSPLLFMEEMNDSNSPPSYTEAVNLPIPTRSSTPAPERKEELRPKLCKLEKTSDGFGFHLNSIQGVCGHYLQNVVKGGVADKVGMENDDIVVEVNGVNVEQSHHDDVVKIIQGSGNYLEMLVAKRSVYDKLKAQGVPITRQLLGETSYAQVHSAKTPEASKRERLEEEEEARPTTPTEPERQRNSSVSSSSSAESIDERM</sequence>
<evidence type="ECO:0000313" key="6">
    <source>
        <dbReference type="Proteomes" id="UP000005207"/>
    </source>
</evidence>
<feature type="domain" description="PDZ" evidence="4">
    <location>
        <begin position="251"/>
        <end position="332"/>
    </location>
</feature>
<dbReference type="GO" id="GO:0072659">
    <property type="term" value="P:protein localization to plasma membrane"/>
    <property type="evidence" value="ECO:0007669"/>
    <property type="project" value="TreeGrafter"/>
</dbReference>
<evidence type="ECO:0000256" key="3">
    <source>
        <dbReference type="SAM" id="MobiDB-lite"/>
    </source>
</evidence>
<evidence type="ECO:0000313" key="5">
    <source>
        <dbReference type="Ensembl" id="ENSONIP00000057664.1"/>
    </source>
</evidence>
<reference evidence="5" key="2">
    <citation type="submission" date="2025-09" db="UniProtKB">
        <authorList>
            <consortium name="Ensembl"/>
        </authorList>
    </citation>
    <scope>IDENTIFICATION</scope>
</reference>
<dbReference type="PROSITE" id="PS50106">
    <property type="entry name" value="PDZ"/>
    <property type="match status" value="4"/>
</dbReference>
<dbReference type="SMART" id="SM00228">
    <property type="entry name" value="PDZ"/>
    <property type="match status" value="4"/>
</dbReference>
<feature type="region of interest" description="Disordered" evidence="3">
    <location>
        <begin position="711"/>
        <end position="762"/>
    </location>
</feature>
<gene>
    <name evidence="5" type="primary">pdzk1</name>
</gene>
<accession>A0A669DAP0</accession>
<evidence type="ECO:0000259" key="4">
    <source>
        <dbReference type="PROSITE" id="PS50106"/>
    </source>
</evidence>
<dbReference type="AlphaFoldDB" id="A0A669DAP0"/>
<dbReference type="GO" id="GO:0016324">
    <property type="term" value="C:apical plasma membrane"/>
    <property type="evidence" value="ECO:0007669"/>
    <property type="project" value="TreeGrafter"/>
</dbReference>
<dbReference type="InterPro" id="IPR001478">
    <property type="entry name" value="PDZ"/>
</dbReference>
<evidence type="ECO:0000256" key="1">
    <source>
        <dbReference type="ARBA" id="ARBA00022737"/>
    </source>
</evidence>
<dbReference type="Ensembl" id="ENSONIT00000080701.1">
    <property type="protein sequence ID" value="ENSONIP00000057664.1"/>
    <property type="gene ID" value="ENSONIG00000014371.2"/>
</dbReference>
<keyword evidence="1" id="KW-0677">Repeat</keyword>
<proteinExistence type="inferred from homology"/>
<protein>
    <submittedName>
        <fullName evidence="5">PDZ domain containing 1</fullName>
    </submittedName>
</protein>
<dbReference type="CDD" id="cd06768">
    <property type="entry name" value="PDZ_NHERF-like"/>
    <property type="match status" value="3"/>
</dbReference>
<dbReference type="Pfam" id="PF00595">
    <property type="entry name" value="PDZ"/>
    <property type="match status" value="4"/>
</dbReference>
<comment type="similarity">
    <text evidence="2">Belongs to the NHER family.</text>
</comment>
<feature type="domain" description="PDZ" evidence="4">
    <location>
        <begin position="473"/>
        <end position="553"/>
    </location>
</feature>
<dbReference type="Gene3D" id="2.30.42.10">
    <property type="match status" value="4"/>
</dbReference>
<dbReference type="InterPro" id="IPR036034">
    <property type="entry name" value="PDZ_sf"/>
</dbReference>